<dbReference type="Proteomes" id="UP001444071">
    <property type="component" value="Unassembled WGS sequence"/>
</dbReference>
<evidence type="ECO:0000313" key="8">
    <source>
        <dbReference type="Proteomes" id="UP001444071"/>
    </source>
</evidence>
<dbReference type="InterPro" id="IPR050332">
    <property type="entry name" value="GPCR_2"/>
</dbReference>
<dbReference type="InterPro" id="IPR000832">
    <property type="entry name" value="GPCR_2_secretin-like"/>
</dbReference>
<dbReference type="Gene3D" id="1.20.1070.10">
    <property type="entry name" value="Rhodopsin 7-helix transmembrane proteins"/>
    <property type="match status" value="1"/>
</dbReference>
<keyword evidence="8" id="KW-1185">Reference proteome</keyword>
<proteinExistence type="predicted"/>
<keyword evidence="3 5" id="KW-1133">Transmembrane helix</keyword>
<keyword evidence="2 5" id="KW-0812">Transmembrane</keyword>
<reference evidence="7 8" key="1">
    <citation type="submission" date="2021-06" db="EMBL/GenBank/DDBJ databases">
        <authorList>
            <person name="Palmer J.M."/>
        </authorList>
    </citation>
    <scope>NUCLEOTIDE SEQUENCE [LARGE SCALE GENOMIC DNA]</scope>
    <source>
        <strain evidence="7 8">XR_2019</strain>
        <tissue evidence="7">Muscle</tissue>
    </source>
</reference>
<dbReference type="PANTHER" id="PTHR45620:SF24">
    <property type="entry name" value="VASOACTIVE INTESTINAL POLYPEPTIDE RECEPTOR 1"/>
    <property type="match status" value="1"/>
</dbReference>
<evidence type="ECO:0000256" key="2">
    <source>
        <dbReference type="ARBA" id="ARBA00022692"/>
    </source>
</evidence>
<evidence type="ECO:0000313" key="7">
    <source>
        <dbReference type="EMBL" id="MEQ2261291.1"/>
    </source>
</evidence>
<dbReference type="PANTHER" id="PTHR45620">
    <property type="entry name" value="PDF RECEPTOR-LIKE PROTEIN-RELATED"/>
    <property type="match status" value="1"/>
</dbReference>
<dbReference type="PRINTS" id="PR00249">
    <property type="entry name" value="GPCRSECRETIN"/>
</dbReference>
<feature type="domain" description="G-protein coupled receptors family 2 profile 2" evidence="6">
    <location>
        <begin position="1"/>
        <end position="85"/>
    </location>
</feature>
<keyword evidence="7" id="KW-0675">Receptor</keyword>
<feature type="transmembrane region" description="Helical" evidence="5">
    <location>
        <begin position="92"/>
        <end position="114"/>
    </location>
</feature>
<gene>
    <name evidence="7" type="primary">VIPR1_4</name>
    <name evidence="7" type="ORF">XENORESO_008221</name>
</gene>
<organism evidence="7 8">
    <name type="scientific">Xenotaenia resolanae</name>
    <dbReference type="NCBI Taxonomy" id="208358"/>
    <lineage>
        <taxon>Eukaryota</taxon>
        <taxon>Metazoa</taxon>
        <taxon>Chordata</taxon>
        <taxon>Craniata</taxon>
        <taxon>Vertebrata</taxon>
        <taxon>Euteleostomi</taxon>
        <taxon>Actinopterygii</taxon>
        <taxon>Neopterygii</taxon>
        <taxon>Teleostei</taxon>
        <taxon>Neoteleostei</taxon>
        <taxon>Acanthomorphata</taxon>
        <taxon>Ovalentaria</taxon>
        <taxon>Atherinomorphae</taxon>
        <taxon>Cyprinodontiformes</taxon>
        <taxon>Goodeidae</taxon>
        <taxon>Xenotaenia</taxon>
    </lineage>
</organism>
<evidence type="ECO:0000256" key="1">
    <source>
        <dbReference type="ARBA" id="ARBA00004141"/>
    </source>
</evidence>
<dbReference type="EMBL" id="JAHRIM010012633">
    <property type="protein sequence ID" value="MEQ2261291.1"/>
    <property type="molecule type" value="Genomic_DNA"/>
</dbReference>
<evidence type="ECO:0000256" key="4">
    <source>
        <dbReference type="ARBA" id="ARBA00023136"/>
    </source>
</evidence>
<evidence type="ECO:0000256" key="5">
    <source>
        <dbReference type="SAM" id="Phobius"/>
    </source>
</evidence>
<evidence type="ECO:0000256" key="3">
    <source>
        <dbReference type="ARBA" id="ARBA00022989"/>
    </source>
</evidence>
<feature type="transmembrane region" description="Helical" evidence="5">
    <location>
        <begin position="51"/>
        <end position="71"/>
    </location>
</feature>
<sequence length="115" mass="13100">MHLFVSLILKAITVFIKDVVLYEVGETENCQPTVGCKAVVVFFQYGVMASYFWLLVEGLYLHALLAVSFFSERKYFWWYILIGWGKCSHSSLIPGCLSIICTPCPSFLNVISFLK</sequence>
<dbReference type="PROSITE" id="PS50261">
    <property type="entry name" value="G_PROTEIN_RECEP_F2_4"/>
    <property type="match status" value="1"/>
</dbReference>
<comment type="caution">
    <text evidence="7">The sequence shown here is derived from an EMBL/GenBank/DDBJ whole genome shotgun (WGS) entry which is preliminary data.</text>
</comment>
<dbReference type="InterPro" id="IPR017981">
    <property type="entry name" value="GPCR_2-like_7TM"/>
</dbReference>
<protein>
    <submittedName>
        <fullName evidence="7">Vasoactive intestinal polypeptide receptor</fullName>
    </submittedName>
</protein>
<comment type="subcellular location">
    <subcellularLocation>
        <location evidence="1">Membrane</location>
        <topology evidence="1">Multi-pass membrane protein</topology>
    </subcellularLocation>
</comment>
<dbReference type="Pfam" id="PF00002">
    <property type="entry name" value="7tm_2"/>
    <property type="match status" value="1"/>
</dbReference>
<keyword evidence="4 5" id="KW-0472">Membrane</keyword>
<name>A0ABV0VY40_9TELE</name>
<accession>A0ABV0VY40</accession>
<evidence type="ECO:0000259" key="6">
    <source>
        <dbReference type="PROSITE" id="PS50261"/>
    </source>
</evidence>